<organism evidence="4 5">
    <name type="scientific">Hypothenemus hampei</name>
    <name type="common">Coffee berry borer</name>
    <dbReference type="NCBI Taxonomy" id="57062"/>
    <lineage>
        <taxon>Eukaryota</taxon>
        <taxon>Metazoa</taxon>
        <taxon>Ecdysozoa</taxon>
        <taxon>Arthropoda</taxon>
        <taxon>Hexapoda</taxon>
        <taxon>Insecta</taxon>
        <taxon>Pterygota</taxon>
        <taxon>Neoptera</taxon>
        <taxon>Endopterygota</taxon>
        <taxon>Coleoptera</taxon>
        <taxon>Polyphaga</taxon>
        <taxon>Cucujiformia</taxon>
        <taxon>Curculionidae</taxon>
        <taxon>Scolytinae</taxon>
        <taxon>Hypothenemus</taxon>
    </lineage>
</organism>
<gene>
    <name evidence="4" type="ORF">ABEB36_003817</name>
</gene>
<name>A0ABD1F178_HYPHA</name>
<dbReference type="Proteomes" id="UP001566132">
    <property type="component" value="Unassembled WGS sequence"/>
</dbReference>
<evidence type="ECO:0000313" key="4">
    <source>
        <dbReference type="EMBL" id="KAL1509009.1"/>
    </source>
</evidence>
<feature type="transmembrane region" description="Helical" evidence="2">
    <location>
        <begin position="55"/>
        <end position="75"/>
    </location>
</feature>
<keyword evidence="2" id="KW-0472">Membrane</keyword>
<evidence type="ECO:0000256" key="2">
    <source>
        <dbReference type="SAM" id="Phobius"/>
    </source>
</evidence>
<protein>
    <recommendedName>
        <fullName evidence="3">Deltamethrin resistance protein prag01 domain-containing protein</fullName>
    </recommendedName>
</protein>
<keyword evidence="5" id="KW-1185">Reference proteome</keyword>
<reference evidence="4 5" key="1">
    <citation type="submission" date="2024-05" db="EMBL/GenBank/DDBJ databases">
        <title>Genetic variation in Jamaican populations of the coffee berry borer (Hypothenemus hampei).</title>
        <authorList>
            <person name="Errbii M."/>
            <person name="Myrie A."/>
        </authorList>
    </citation>
    <scope>NUCLEOTIDE SEQUENCE [LARGE SCALE GENOMIC DNA]</scope>
    <source>
        <strain evidence="4">JA-Hopewell-2020-01-JO</strain>
        <tissue evidence="4">Whole body</tissue>
    </source>
</reference>
<evidence type="ECO:0000259" key="3">
    <source>
        <dbReference type="Pfam" id="PF16020"/>
    </source>
</evidence>
<accession>A0ABD1F178</accession>
<comment type="caution">
    <text evidence="4">The sequence shown here is derived from an EMBL/GenBank/DDBJ whole genome shotgun (WGS) entry which is preliminary data.</text>
</comment>
<evidence type="ECO:0000256" key="1">
    <source>
        <dbReference type="SAM" id="MobiDB-lite"/>
    </source>
</evidence>
<evidence type="ECO:0000313" key="5">
    <source>
        <dbReference type="Proteomes" id="UP001566132"/>
    </source>
</evidence>
<feature type="region of interest" description="Disordered" evidence="1">
    <location>
        <begin position="16"/>
        <end position="38"/>
    </location>
</feature>
<keyword evidence="2" id="KW-0812">Transmembrane</keyword>
<dbReference type="EMBL" id="JBDJPC010000003">
    <property type="protein sequence ID" value="KAL1509009.1"/>
    <property type="molecule type" value="Genomic_DNA"/>
</dbReference>
<keyword evidence="2" id="KW-1133">Transmembrane helix</keyword>
<dbReference type="Pfam" id="PF16020">
    <property type="entry name" value="Deltameth_res"/>
    <property type="match status" value="1"/>
</dbReference>
<feature type="compositionally biased region" description="Polar residues" evidence="1">
    <location>
        <begin position="25"/>
        <end position="38"/>
    </location>
</feature>
<proteinExistence type="predicted"/>
<feature type="domain" description="Deltamethrin resistance protein prag01" evidence="3">
    <location>
        <begin position="31"/>
        <end position="82"/>
    </location>
</feature>
<sequence length="94" mass="10643">MQISKRVVDLVARQVSRRHAHHGHGSTTTINDLPSPSGSWQTNYDAMQRRYNTQLVLGVGTLVGTILFGKVAGFFEFYNDYPERPATIENYKDD</sequence>
<dbReference type="InterPro" id="IPR031973">
    <property type="entry name" value="Deltameth_res_prag01"/>
</dbReference>
<dbReference type="PANTHER" id="PTHR22133:SF2">
    <property type="entry name" value="AT01821P-RELATED"/>
    <property type="match status" value="1"/>
</dbReference>
<dbReference type="PANTHER" id="PTHR22133">
    <property type="entry name" value="AT01821P-RELATED"/>
    <property type="match status" value="1"/>
</dbReference>
<dbReference type="AlphaFoldDB" id="A0ABD1F178"/>